<dbReference type="Pfam" id="PF09334">
    <property type="entry name" value="tRNA-synt_1g"/>
    <property type="match status" value="1"/>
</dbReference>
<accession>A0A2M8FB32</accession>
<evidence type="ECO:0000313" key="11">
    <source>
        <dbReference type="Proteomes" id="UP000231456"/>
    </source>
</evidence>
<keyword evidence="6 7" id="KW-0030">Aminoacyl-tRNA synthetase</keyword>
<dbReference type="PRINTS" id="PR01041">
    <property type="entry name" value="TRNASYNTHMET"/>
</dbReference>
<dbReference type="PANTHER" id="PTHR43326">
    <property type="entry name" value="METHIONYL-TRNA SYNTHETASE"/>
    <property type="match status" value="1"/>
</dbReference>
<evidence type="ECO:0000256" key="7">
    <source>
        <dbReference type="RuleBase" id="RU363039"/>
    </source>
</evidence>
<dbReference type="Gene3D" id="3.40.50.620">
    <property type="entry name" value="HUPs"/>
    <property type="match status" value="1"/>
</dbReference>
<dbReference type="Gene3D" id="1.10.730.10">
    <property type="entry name" value="Isoleucyl-tRNA Synthetase, Domain 1"/>
    <property type="match status" value="1"/>
</dbReference>
<dbReference type="Pfam" id="PF19303">
    <property type="entry name" value="Anticodon_3"/>
    <property type="match status" value="1"/>
</dbReference>
<organism evidence="10 11">
    <name type="scientific">Candidatus Magasanikbacteria bacterium CG_4_9_14_0_2_um_filter_42_11</name>
    <dbReference type="NCBI Taxonomy" id="1974643"/>
    <lineage>
        <taxon>Bacteria</taxon>
        <taxon>Candidatus Magasanikiibacteriota</taxon>
    </lineage>
</organism>
<dbReference type="Gene3D" id="2.170.220.10">
    <property type="match status" value="1"/>
</dbReference>
<protein>
    <recommendedName>
        <fullName evidence="1">methionine--tRNA ligase</fullName>
        <ecNumber evidence="1">6.1.1.10</ecNumber>
    </recommendedName>
</protein>
<evidence type="ECO:0000259" key="8">
    <source>
        <dbReference type="Pfam" id="PF09334"/>
    </source>
</evidence>
<feature type="domain" description="Methionyl/Leucyl tRNA synthetase" evidence="8">
    <location>
        <begin position="4"/>
        <end position="221"/>
    </location>
</feature>
<dbReference type="GO" id="GO:0004825">
    <property type="term" value="F:methionine-tRNA ligase activity"/>
    <property type="evidence" value="ECO:0007669"/>
    <property type="project" value="UniProtKB-EC"/>
</dbReference>
<keyword evidence="4 7" id="KW-0067">ATP-binding</keyword>
<dbReference type="SUPFAM" id="SSF52374">
    <property type="entry name" value="Nucleotidylyl transferase"/>
    <property type="match status" value="1"/>
</dbReference>
<comment type="similarity">
    <text evidence="7">Belongs to the class-I aminoacyl-tRNA synthetase family.</text>
</comment>
<dbReference type="InterPro" id="IPR015413">
    <property type="entry name" value="Methionyl/Leucyl_tRNA_Synth"/>
</dbReference>
<evidence type="ECO:0000256" key="5">
    <source>
        <dbReference type="ARBA" id="ARBA00022917"/>
    </source>
</evidence>
<evidence type="ECO:0000256" key="4">
    <source>
        <dbReference type="ARBA" id="ARBA00022840"/>
    </source>
</evidence>
<dbReference type="InterPro" id="IPR033911">
    <property type="entry name" value="MetRS_core"/>
</dbReference>
<keyword evidence="3 7" id="KW-0547">Nucleotide-binding</keyword>
<dbReference type="InterPro" id="IPR041872">
    <property type="entry name" value="Anticodon_Met"/>
</dbReference>
<evidence type="ECO:0000256" key="1">
    <source>
        <dbReference type="ARBA" id="ARBA00012838"/>
    </source>
</evidence>
<dbReference type="EMBL" id="PFRH01000007">
    <property type="protein sequence ID" value="PJC52944.1"/>
    <property type="molecule type" value="Genomic_DNA"/>
</dbReference>
<gene>
    <name evidence="10" type="ORF">CO030_00240</name>
</gene>
<dbReference type="Proteomes" id="UP000231456">
    <property type="component" value="Unassembled WGS sequence"/>
</dbReference>
<name>A0A2M8FB32_9BACT</name>
<reference evidence="11" key="1">
    <citation type="submission" date="2017-09" db="EMBL/GenBank/DDBJ databases">
        <title>Depth-based differentiation of microbial function through sediment-hosted aquifers and enrichment of novel symbionts in the deep terrestrial subsurface.</title>
        <authorList>
            <person name="Probst A.J."/>
            <person name="Ladd B."/>
            <person name="Jarett J.K."/>
            <person name="Geller-Mcgrath D.E."/>
            <person name="Sieber C.M.K."/>
            <person name="Emerson J.B."/>
            <person name="Anantharaman K."/>
            <person name="Thomas B.C."/>
            <person name="Malmstrom R."/>
            <person name="Stieglmeier M."/>
            <person name="Klingl A."/>
            <person name="Woyke T."/>
            <person name="Ryan C.M."/>
            <person name="Banfield J.F."/>
        </authorList>
    </citation>
    <scope>NUCLEOTIDE SEQUENCE [LARGE SCALE GENOMIC DNA]</scope>
</reference>
<dbReference type="EC" id="6.1.1.10" evidence="1"/>
<sequence>MEMISEENYFFKFSAYQEKLLKLYEQENFVVPAHRQNEIKAFVERGLQDFSISRLKEKMPWGVPVPGDEAQVMYVWFDALVNYISTLGWPASAKATADKPDSFDAWWGTVEHPNAVQVAGKDNLRQQTAMWQAMLLSAQLPASKQIFIHGFITAEGQKMSKSVGNVVAPYDVVEKYGTDAVRYFLLGGLPSYDDGDWSVARFENFYTAHLANGVGNLTSRILTMLEKYSDGIVPKVSSNIFPLEEIWESYNYSFGKFEFEQIVQLTGSLESSINDFISIKEPWKQVKEGKDISGILYQFAESLRQLATMLLPIIPTSAEKILSLLGIDVASLESLEIESEWGRLKPGTKVVKGDMLFPRLEK</sequence>
<evidence type="ECO:0000256" key="2">
    <source>
        <dbReference type="ARBA" id="ARBA00022598"/>
    </source>
</evidence>
<dbReference type="SUPFAM" id="SSF47323">
    <property type="entry name" value="Anticodon-binding domain of a subclass of class I aminoacyl-tRNA synthetases"/>
    <property type="match status" value="1"/>
</dbReference>
<dbReference type="PANTHER" id="PTHR43326:SF1">
    <property type="entry name" value="METHIONINE--TRNA LIGASE, MITOCHONDRIAL"/>
    <property type="match status" value="1"/>
</dbReference>
<dbReference type="InterPro" id="IPR009080">
    <property type="entry name" value="tRNAsynth_Ia_anticodon-bd"/>
</dbReference>
<dbReference type="InterPro" id="IPR023457">
    <property type="entry name" value="Met-tRNA_synth_2"/>
</dbReference>
<evidence type="ECO:0000256" key="6">
    <source>
        <dbReference type="ARBA" id="ARBA00023146"/>
    </source>
</evidence>
<keyword evidence="2 7" id="KW-0436">Ligase</keyword>
<dbReference type="AlphaFoldDB" id="A0A2M8FB32"/>
<evidence type="ECO:0000256" key="3">
    <source>
        <dbReference type="ARBA" id="ARBA00022741"/>
    </source>
</evidence>
<evidence type="ECO:0000259" key="9">
    <source>
        <dbReference type="Pfam" id="PF19303"/>
    </source>
</evidence>
<dbReference type="InterPro" id="IPR014729">
    <property type="entry name" value="Rossmann-like_a/b/a_fold"/>
</dbReference>
<keyword evidence="5 7" id="KW-0648">Protein biosynthesis</keyword>
<evidence type="ECO:0000313" key="10">
    <source>
        <dbReference type="EMBL" id="PJC52944.1"/>
    </source>
</evidence>
<feature type="domain" description="Methionyl-tRNA synthetase anticodon-binding" evidence="9">
    <location>
        <begin position="250"/>
        <end position="360"/>
    </location>
</feature>
<dbReference type="GO" id="GO:0005524">
    <property type="term" value="F:ATP binding"/>
    <property type="evidence" value="ECO:0007669"/>
    <property type="project" value="UniProtKB-KW"/>
</dbReference>
<dbReference type="GO" id="GO:0006431">
    <property type="term" value="P:methionyl-tRNA aminoacylation"/>
    <property type="evidence" value="ECO:0007669"/>
    <property type="project" value="InterPro"/>
</dbReference>
<comment type="caution">
    <text evidence="10">The sequence shown here is derived from an EMBL/GenBank/DDBJ whole genome shotgun (WGS) entry which is preliminary data.</text>
</comment>
<proteinExistence type="inferred from homology"/>